<dbReference type="STRING" id="946362.F2UAL6"/>
<keyword evidence="3 4" id="KW-0143">Chaperone</keyword>
<comment type="subunit">
    <text evidence="4">Interacts with the flavoprotein subunit within the SDH catalytic dimer.</text>
</comment>
<organism evidence="6">
    <name type="scientific">Salpingoeca rosetta (strain ATCC 50818 / BSB-021)</name>
    <dbReference type="NCBI Taxonomy" id="946362"/>
    <lineage>
        <taxon>Eukaryota</taxon>
        <taxon>Choanoflagellata</taxon>
        <taxon>Craspedida</taxon>
        <taxon>Salpingoecidae</taxon>
        <taxon>Salpingoeca</taxon>
    </lineage>
</organism>
<dbReference type="SUPFAM" id="SSF109910">
    <property type="entry name" value="YgfY-like"/>
    <property type="match status" value="1"/>
</dbReference>
<protein>
    <recommendedName>
        <fullName evidence="4">Succinate dehydrogenase assembly factor 2, mitochondrial</fullName>
        <shortName evidence="4">SDH assembly factor 2</shortName>
        <shortName evidence="4">SDHAF2</shortName>
    </recommendedName>
</protein>
<sequence length="211" mass="23377">MMMMMGVRGAGVVLRAPGAVAAATLAGRLARRSTARTLATVQSMCGVQSAVAGTGARVWWTPPAGAVRAGASLRLLHVATPTATAKDGEQGQAEPIVITPSKQDRSNETTDHKRARLLYQSRKRGIKEMDLILATYADQYLDTMTEQQLEEYDSILNDHDNEWDMFKWLTGKEELPEYLQGSGVMQHLMEFTKNPNKEQRAHMPPLRPKQQ</sequence>
<keyword evidence="2 4" id="KW-0496">Mitochondrion</keyword>
<evidence type="ECO:0000313" key="5">
    <source>
        <dbReference type="EMBL" id="EGD73432.1"/>
    </source>
</evidence>
<proteinExistence type="inferred from homology"/>
<dbReference type="Gene3D" id="1.10.150.250">
    <property type="entry name" value="Flavinator of succinate dehydrogenase"/>
    <property type="match status" value="1"/>
</dbReference>
<name>F2UAL6_SALR5</name>
<dbReference type="Pfam" id="PF03937">
    <property type="entry name" value="Sdh5"/>
    <property type="match status" value="1"/>
</dbReference>
<gene>
    <name evidence="5" type="ORF">PTSG_05135</name>
</gene>
<dbReference type="InterPro" id="IPR005631">
    <property type="entry name" value="SDH"/>
</dbReference>
<dbReference type="GO" id="GO:0006121">
    <property type="term" value="P:mitochondrial electron transport, succinate to ubiquinone"/>
    <property type="evidence" value="ECO:0007669"/>
    <property type="project" value="UniProtKB-UniRule"/>
</dbReference>
<comment type="subcellular location">
    <subcellularLocation>
        <location evidence="1 4">Mitochondrion matrix</location>
    </subcellularLocation>
</comment>
<dbReference type="InParanoid" id="F2UAL6"/>
<comment type="similarity">
    <text evidence="4">Belongs to the SDHAF2 family.</text>
</comment>
<dbReference type="FunCoup" id="F2UAL6">
    <property type="interactions" value="1260"/>
</dbReference>
<dbReference type="GeneID" id="16074293"/>
<dbReference type="EMBL" id="GL832966">
    <property type="protein sequence ID" value="EGD73432.1"/>
    <property type="molecule type" value="Genomic_DNA"/>
</dbReference>
<dbReference type="GO" id="GO:0006099">
    <property type="term" value="P:tricarboxylic acid cycle"/>
    <property type="evidence" value="ECO:0007669"/>
    <property type="project" value="TreeGrafter"/>
</dbReference>
<dbReference type="InterPro" id="IPR036714">
    <property type="entry name" value="SDH_sf"/>
</dbReference>
<dbReference type="KEGG" id="sre:PTSG_05135"/>
<dbReference type="RefSeq" id="XP_004993714.1">
    <property type="nucleotide sequence ID" value="XM_004993657.1"/>
</dbReference>
<evidence type="ECO:0000256" key="1">
    <source>
        <dbReference type="ARBA" id="ARBA00004305"/>
    </source>
</evidence>
<evidence type="ECO:0000313" key="6">
    <source>
        <dbReference type="Proteomes" id="UP000007799"/>
    </source>
</evidence>
<reference evidence="5" key="1">
    <citation type="submission" date="2009-08" db="EMBL/GenBank/DDBJ databases">
        <title>Annotation of Salpingoeca rosetta.</title>
        <authorList>
            <consortium name="The Broad Institute Genome Sequencing Platform"/>
            <person name="Russ C."/>
            <person name="Cuomo C."/>
            <person name="Burger G."/>
            <person name="Gray M.W."/>
            <person name="Holland P.W.H."/>
            <person name="King N."/>
            <person name="Lang F.B.F."/>
            <person name="Roger A.J."/>
            <person name="Ruiz-Trillo I."/>
            <person name="Young S.K."/>
            <person name="Zeng Q."/>
            <person name="Gargeya S."/>
            <person name="Alvarado L."/>
            <person name="Berlin A."/>
            <person name="Chapman S.B."/>
            <person name="Chen Z."/>
            <person name="Freedman E."/>
            <person name="Gellesch M."/>
            <person name="Goldberg J."/>
            <person name="Griggs A."/>
            <person name="Gujja S."/>
            <person name="Heilman E."/>
            <person name="Heiman D."/>
            <person name="Howarth C."/>
            <person name="Mehta T."/>
            <person name="Neiman D."/>
            <person name="Pearson M."/>
            <person name="Roberts A."/>
            <person name="Saif S."/>
            <person name="Shea T."/>
            <person name="Shenoy N."/>
            <person name="Sisk P."/>
            <person name="Stolte C."/>
            <person name="Sykes S."/>
            <person name="White J."/>
            <person name="Yandava C."/>
            <person name="Haas B."/>
            <person name="Nusbaum C."/>
            <person name="Birren B."/>
        </authorList>
    </citation>
    <scope>NUCLEOTIDE SEQUENCE [LARGE SCALE GENOMIC DNA]</scope>
    <source>
        <strain evidence="5">ATCC 50818</strain>
    </source>
</reference>
<evidence type="ECO:0000256" key="2">
    <source>
        <dbReference type="ARBA" id="ARBA00023128"/>
    </source>
</evidence>
<keyword evidence="6" id="KW-1185">Reference proteome</keyword>
<dbReference type="GO" id="GO:0034553">
    <property type="term" value="P:mitochondrial respiratory chain complex II assembly"/>
    <property type="evidence" value="ECO:0007669"/>
    <property type="project" value="TreeGrafter"/>
</dbReference>
<evidence type="ECO:0000256" key="3">
    <source>
        <dbReference type="ARBA" id="ARBA00023186"/>
    </source>
</evidence>
<evidence type="ECO:0000256" key="4">
    <source>
        <dbReference type="HAMAP-Rule" id="MF_03057"/>
    </source>
</evidence>
<dbReference type="GO" id="GO:0005759">
    <property type="term" value="C:mitochondrial matrix"/>
    <property type="evidence" value="ECO:0007669"/>
    <property type="project" value="UniProtKB-SubCell"/>
</dbReference>
<dbReference type="PANTHER" id="PTHR12469:SF2">
    <property type="entry name" value="SUCCINATE DEHYDROGENASE ASSEMBLY FACTOR 2, MITOCHONDRIAL"/>
    <property type="match status" value="1"/>
</dbReference>
<accession>F2UAL6</accession>
<dbReference type="Proteomes" id="UP000007799">
    <property type="component" value="Unassembled WGS sequence"/>
</dbReference>
<comment type="function">
    <text evidence="4">Plays an essential role in the assembly of succinate dehydrogenase (SDH), an enzyme complex (also referred to as respiratory complex II) that is a component of both the tricarboxylic acid (TCA) cycle and the mitochondrial electron transport chain, and which couples the oxidation of succinate to fumarate with the reduction of ubiquinone (coenzyme Q) to ubiquinol. Required for flavinylation (covalent attachment of FAD) of the flavoprotein subunit of the SDH catalytic dimer.</text>
</comment>
<dbReference type="FunFam" id="1.10.150.250:FF:000002">
    <property type="entry name" value="Succinate dehydrogenase assembly factor 2, mitochondrial"/>
    <property type="match status" value="1"/>
</dbReference>
<dbReference type="AlphaFoldDB" id="F2UAL6"/>
<dbReference type="OrthoDB" id="284292at2759"/>
<dbReference type="eggNOG" id="KOG3326">
    <property type="taxonomic scope" value="Eukaryota"/>
</dbReference>
<dbReference type="PANTHER" id="PTHR12469">
    <property type="entry name" value="PROTEIN EMI5 HOMOLOG, MITOCHONDRIAL"/>
    <property type="match status" value="1"/>
</dbReference>
<dbReference type="HAMAP" id="MF_03057">
    <property type="entry name" value="SDHAF2"/>
    <property type="match status" value="1"/>
</dbReference>
<dbReference type="InterPro" id="IPR028882">
    <property type="entry name" value="SDHAF2"/>
</dbReference>